<evidence type="ECO:0000313" key="5">
    <source>
        <dbReference type="Proteomes" id="UP000739538"/>
    </source>
</evidence>
<evidence type="ECO:0008006" key="6">
    <source>
        <dbReference type="Google" id="ProtNLM"/>
    </source>
</evidence>
<keyword evidence="3" id="KW-1133">Transmembrane helix</keyword>
<feature type="coiled-coil region" evidence="1">
    <location>
        <begin position="1138"/>
        <end position="1165"/>
    </location>
</feature>
<accession>A0A956NDG0</accession>
<dbReference type="PANTHER" id="PTHR41259:SF1">
    <property type="entry name" value="DOUBLE-STRAND BREAK REPAIR RAD50 ATPASE, PUTATIVE-RELATED"/>
    <property type="match status" value="1"/>
</dbReference>
<gene>
    <name evidence="4" type="ORF">KDA27_03510</name>
</gene>
<sequence length="1389" mass="153770">MLRIRELTLAGFGVYEHPTRFLIPEGPAVFWGANETGKSTFLWGVAAVWFGLPQNSDPSKIGTARFRSFSRPEEFWGELVWERDDKVYRLRRDFDRHKVCLTEESTDGGVKELFHGEHNPSGRSSAGTVFPMRLKETIGVGTLETFLQTFCLTQPFVGEAQIESELQHLISGSRFVKTDDVLSHLFGEIKTLTKNTGELGLVRPGNSRPTNQREDGKLEALQTELARARLDLELGRKHLERIHSEGEGVREIEEEAAELRAQIEERTRRLDALSRWTELQNERTKRTETVRRLEGSVAELDALARDRDELSGRDDALSKIYETAPEDAAERLEALERADRDQAAAAAKEDAHQQKRKALDERISELEGRLSNEFSDFRGRRDWIDVRNRLREAVARADRAETALKKLQGEVLRRERDLEATSSLDNVSVATAQSHADGILEAYDRVTKIETKLTGLRKQTAEREYLEDQGRMALLQESLDLETERKESETGVREKRAAVVLAKDLLDQAEERLQGRTADGSSPDDASGSTREAGTDSEPGAAGSAGGPSAATKSARSAGSGDFDVHALGGSESDADVDPHSSSANNDLGDDFDDHDDHDDSENLEDEPAFESASAQTPSGPPAPPGAIPALSLALGAAVAMVLLYGLGWAIQNAVGLGLAVAGVAFLVLARFGGVSTSKSRKAKASGSKASGSKASGSKKTESKGTARKTGTHGTQRKSSGPESGALADEAIAPGARLRRHLEETRSELVNAPTEEELDAPRQLRIALEEAETQLALALKRQADLEARLAELREELGEFADTTANELARMDERWKLLDEQIEALEEERAEILEDRLGTSDDDDWLTTPVSETNEILESLLLLPGGPSPEDNPSLDDLLSWLTRLDDVDWEAFQDAETARSDAQRELREARVRLEQAGTLPNDREEIEELSERFRPFTLETDPKWLLAQQEECEELERQLAKAQTQLEAMGPEKTATKDRDVATELWNALTIDWPALGGPELDRALDEPLHEWAARARKELRTFRDLSVRTSTLDESSPRILRSAGVSSREELESRLAEERSALGQAVRELESLEKSEIALADSNAVTQSSRAETLGARRTAELASLERDREALDRVDLALREKLRERGTLEGKEIPNLAALELETEQLEEEVEQTQLRCDALALAFRWAEEATGEFRSTYQESLGERIDHHFSRLTRTTGRRIELGDTFAIRVRDANGRILEPEQLSQGARDQLLLAIRLGVADLLSDAVPLPFLFDDPFVHFDDARLAQLRVSLESMSPDRQWILLTHRKEMNAWADPIFTDTLEDVGAPVGVEVGAPAHSFENVSAEVPATIRLVDVSPDAAEGQSEPSPERPQGRQGRRRKRRRGGKDGGEKPGGGGKLFDIWGRS</sequence>
<feature type="region of interest" description="Disordered" evidence="2">
    <location>
        <begin position="679"/>
        <end position="729"/>
    </location>
</feature>
<keyword evidence="3" id="KW-0472">Membrane</keyword>
<feature type="transmembrane region" description="Helical" evidence="3">
    <location>
        <begin position="626"/>
        <end position="647"/>
    </location>
</feature>
<dbReference type="SUPFAM" id="SSF52540">
    <property type="entry name" value="P-loop containing nucleoside triphosphate hydrolases"/>
    <property type="match status" value="1"/>
</dbReference>
<evidence type="ECO:0000256" key="1">
    <source>
        <dbReference type="SAM" id="Coils"/>
    </source>
</evidence>
<proteinExistence type="predicted"/>
<feature type="region of interest" description="Disordered" evidence="2">
    <location>
        <begin position="512"/>
        <end position="624"/>
    </location>
</feature>
<protein>
    <recommendedName>
        <fullName evidence="6">Rad50/SbcC-type AAA domain-containing protein</fullName>
    </recommendedName>
</protein>
<evidence type="ECO:0000256" key="3">
    <source>
        <dbReference type="SAM" id="Phobius"/>
    </source>
</evidence>
<feature type="coiled-coil region" evidence="1">
    <location>
        <begin position="1049"/>
        <end position="1076"/>
    </location>
</feature>
<feature type="region of interest" description="Disordered" evidence="2">
    <location>
        <begin position="1340"/>
        <end position="1389"/>
    </location>
</feature>
<feature type="compositionally biased region" description="Basic residues" evidence="2">
    <location>
        <begin position="1359"/>
        <end position="1368"/>
    </location>
</feature>
<dbReference type="Gene3D" id="3.40.50.300">
    <property type="entry name" value="P-loop containing nucleotide triphosphate hydrolases"/>
    <property type="match status" value="2"/>
</dbReference>
<feature type="compositionally biased region" description="Low complexity" evidence="2">
    <location>
        <begin position="539"/>
        <end position="551"/>
    </location>
</feature>
<evidence type="ECO:0000256" key="2">
    <source>
        <dbReference type="SAM" id="MobiDB-lite"/>
    </source>
</evidence>
<comment type="caution">
    <text evidence="4">The sequence shown here is derived from an EMBL/GenBank/DDBJ whole genome shotgun (WGS) entry which is preliminary data.</text>
</comment>
<feature type="compositionally biased region" description="Low complexity" evidence="2">
    <location>
        <begin position="518"/>
        <end position="529"/>
    </location>
</feature>
<evidence type="ECO:0000313" key="4">
    <source>
        <dbReference type="EMBL" id="MCA9754844.1"/>
    </source>
</evidence>
<keyword evidence="1" id="KW-0175">Coiled coil</keyword>
<feature type="compositionally biased region" description="Polar residues" evidence="2">
    <location>
        <begin position="712"/>
        <end position="722"/>
    </location>
</feature>
<feature type="coiled-coil region" evidence="1">
    <location>
        <begin position="349"/>
        <end position="417"/>
    </location>
</feature>
<feature type="transmembrane region" description="Helical" evidence="3">
    <location>
        <begin position="654"/>
        <end position="674"/>
    </location>
</feature>
<feature type="compositionally biased region" description="Acidic residues" evidence="2">
    <location>
        <begin position="588"/>
        <end position="609"/>
    </location>
</feature>
<dbReference type="InterPro" id="IPR027417">
    <property type="entry name" value="P-loop_NTPase"/>
</dbReference>
<feature type="compositionally biased region" description="Low complexity" evidence="2">
    <location>
        <begin position="685"/>
        <end position="698"/>
    </location>
</feature>
<dbReference type="Proteomes" id="UP000739538">
    <property type="component" value="Unassembled WGS sequence"/>
</dbReference>
<dbReference type="PANTHER" id="PTHR41259">
    <property type="entry name" value="DOUBLE-STRAND BREAK REPAIR RAD50 ATPASE, PUTATIVE-RELATED"/>
    <property type="match status" value="1"/>
</dbReference>
<dbReference type="EMBL" id="JAGQHS010000010">
    <property type="protein sequence ID" value="MCA9754844.1"/>
    <property type="molecule type" value="Genomic_DNA"/>
</dbReference>
<feature type="coiled-coil region" evidence="1">
    <location>
        <begin position="768"/>
        <end position="834"/>
    </location>
</feature>
<name>A0A956NDG0_UNCEI</name>
<feature type="coiled-coil region" evidence="1">
    <location>
        <begin position="892"/>
        <end position="919"/>
    </location>
</feature>
<reference evidence="4" key="1">
    <citation type="submission" date="2020-04" db="EMBL/GenBank/DDBJ databases">
        <authorList>
            <person name="Zhang T."/>
        </authorList>
    </citation>
    <scope>NUCLEOTIDE SEQUENCE</scope>
    <source>
        <strain evidence="4">HKST-UBA02</strain>
    </source>
</reference>
<reference evidence="4" key="2">
    <citation type="journal article" date="2021" name="Microbiome">
        <title>Successional dynamics and alternative stable states in a saline activated sludge microbial community over 9 years.</title>
        <authorList>
            <person name="Wang Y."/>
            <person name="Ye J."/>
            <person name="Ju F."/>
            <person name="Liu L."/>
            <person name="Boyd J.A."/>
            <person name="Deng Y."/>
            <person name="Parks D.H."/>
            <person name="Jiang X."/>
            <person name="Yin X."/>
            <person name="Woodcroft B.J."/>
            <person name="Tyson G.W."/>
            <person name="Hugenholtz P."/>
            <person name="Polz M.F."/>
            <person name="Zhang T."/>
        </authorList>
    </citation>
    <scope>NUCLEOTIDE SEQUENCE</scope>
    <source>
        <strain evidence="4">HKST-UBA02</strain>
    </source>
</reference>
<organism evidence="4 5">
    <name type="scientific">Eiseniibacteriota bacterium</name>
    <dbReference type="NCBI Taxonomy" id="2212470"/>
    <lineage>
        <taxon>Bacteria</taxon>
        <taxon>Candidatus Eiseniibacteriota</taxon>
    </lineage>
</organism>
<feature type="coiled-coil region" evidence="1">
    <location>
        <begin position="211"/>
        <end position="269"/>
    </location>
</feature>
<keyword evidence="3" id="KW-0812">Transmembrane</keyword>